<comment type="pathway">
    <text evidence="2">Cofactor biosynthesis; NAD(+) biosynthesis; quinolinate from iminoaspartate: step 1/1.</text>
</comment>
<evidence type="ECO:0000256" key="1">
    <source>
        <dbReference type="ARBA" id="ARBA00001966"/>
    </source>
</evidence>
<dbReference type="EMBL" id="MGJL01000003">
    <property type="protein sequence ID" value="OGN08526.1"/>
    <property type="molecule type" value="Genomic_DNA"/>
</dbReference>
<dbReference type="UniPathway" id="UPA00253">
    <property type="reaction ID" value="UER00327"/>
</dbReference>
<evidence type="ECO:0000256" key="9">
    <source>
        <dbReference type="ARBA" id="ARBA00023014"/>
    </source>
</evidence>
<evidence type="ECO:0000256" key="6">
    <source>
        <dbReference type="ARBA" id="ARBA00022679"/>
    </source>
</evidence>
<dbReference type="Proteomes" id="UP000178023">
    <property type="component" value="Unassembled WGS sequence"/>
</dbReference>
<dbReference type="InterPro" id="IPR036094">
    <property type="entry name" value="NadA_sf"/>
</dbReference>
<sequence length="327" mass="36787">MSEEERQFLKSGIKSRKKEIDALVLAHNYEPPDVQDEADFIGDSIHLAKLGRDSKKKVIVEAAVLFMPEILAVMKQPDQIILTPSLKALCSLAAHAKVDKILDWKHEHPKGKVISYVNTYLDVKAESDICCASANAAKVIQFMAERYPNSPLLFLPDVFLGYFAMTVLKKMGRSTDNLWLMMGACHVHEKITAHHVMRQMALHPGAAVTAHPECGCVSKCSMLLDQGLVSEKMMQLRSTWGMLEFVKKTPAKKIIVATTVTNIHPMRKAAPDKEFIPANPEARCAFMEQNTLRNLYESLRDMKHEITVDPELAERARIPIERMLAIQ</sequence>
<gene>
    <name evidence="10" type="ORF">A2750_02245</name>
</gene>
<dbReference type="Gene3D" id="3.40.50.10800">
    <property type="entry name" value="NadA-like"/>
    <property type="match status" value="3"/>
</dbReference>
<comment type="caution">
    <text evidence="10">The sequence shown here is derived from an EMBL/GenBank/DDBJ whole genome shotgun (WGS) entry which is preliminary data.</text>
</comment>
<organism evidence="10 11">
    <name type="scientific">Candidatus Yanofskybacteria bacterium RIFCSPHIGHO2_01_FULL_45_42</name>
    <dbReference type="NCBI Taxonomy" id="1802671"/>
    <lineage>
        <taxon>Bacteria</taxon>
        <taxon>Candidatus Yanofskyibacteriota</taxon>
    </lineage>
</organism>
<keyword evidence="6" id="KW-0808">Transferase</keyword>
<dbReference type="Pfam" id="PF02445">
    <property type="entry name" value="NadA"/>
    <property type="match status" value="1"/>
</dbReference>
<dbReference type="GO" id="GO:0046872">
    <property type="term" value="F:metal ion binding"/>
    <property type="evidence" value="ECO:0007669"/>
    <property type="project" value="UniProtKB-KW"/>
</dbReference>
<dbReference type="GO" id="GO:0051539">
    <property type="term" value="F:4 iron, 4 sulfur cluster binding"/>
    <property type="evidence" value="ECO:0007669"/>
    <property type="project" value="UniProtKB-KW"/>
</dbReference>
<evidence type="ECO:0000256" key="5">
    <source>
        <dbReference type="ARBA" id="ARBA00022642"/>
    </source>
</evidence>
<evidence type="ECO:0000313" key="11">
    <source>
        <dbReference type="Proteomes" id="UP000178023"/>
    </source>
</evidence>
<reference evidence="10 11" key="1">
    <citation type="journal article" date="2016" name="Nat. Commun.">
        <title>Thousands of microbial genomes shed light on interconnected biogeochemical processes in an aquifer system.</title>
        <authorList>
            <person name="Anantharaman K."/>
            <person name="Brown C.T."/>
            <person name="Hug L.A."/>
            <person name="Sharon I."/>
            <person name="Castelle C.J."/>
            <person name="Probst A.J."/>
            <person name="Thomas B.C."/>
            <person name="Singh A."/>
            <person name="Wilkins M.J."/>
            <person name="Karaoz U."/>
            <person name="Brodie E.L."/>
            <person name="Williams K.H."/>
            <person name="Hubbard S.S."/>
            <person name="Banfield J.F."/>
        </authorList>
    </citation>
    <scope>NUCLEOTIDE SEQUENCE [LARGE SCALE GENOMIC DNA]</scope>
</reference>
<accession>A0A1F8F8F8</accession>
<proteinExistence type="predicted"/>
<dbReference type="EC" id="2.5.1.72" evidence="3"/>
<dbReference type="AlphaFoldDB" id="A0A1F8F8F8"/>
<evidence type="ECO:0000256" key="7">
    <source>
        <dbReference type="ARBA" id="ARBA00022723"/>
    </source>
</evidence>
<protein>
    <recommendedName>
        <fullName evidence="3">quinolinate synthase</fullName>
        <ecNumber evidence="3">2.5.1.72</ecNumber>
    </recommendedName>
</protein>
<comment type="cofactor">
    <cofactor evidence="1">
        <name>[4Fe-4S] cluster</name>
        <dbReference type="ChEBI" id="CHEBI:49883"/>
    </cofactor>
</comment>
<dbReference type="PANTHER" id="PTHR30573:SF0">
    <property type="entry name" value="QUINOLINATE SYNTHASE, CHLOROPLASTIC"/>
    <property type="match status" value="1"/>
</dbReference>
<keyword evidence="9" id="KW-0411">Iron-sulfur</keyword>
<evidence type="ECO:0000256" key="4">
    <source>
        <dbReference type="ARBA" id="ARBA00022485"/>
    </source>
</evidence>
<evidence type="ECO:0000313" key="10">
    <source>
        <dbReference type="EMBL" id="OGN08526.1"/>
    </source>
</evidence>
<dbReference type="InterPro" id="IPR003473">
    <property type="entry name" value="NadA"/>
</dbReference>
<evidence type="ECO:0000256" key="3">
    <source>
        <dbReference type="ARBA" id="ARBA00012669"/>
    </source>
</evidence>
<name>A0A1F8F8F8_9BACT</name>
<dbReference type="GO" id="GO:0008987">
    <property type="term" value="F:quinolinate synthetase A activity"/>
    <property type="evidence" value="ECO:0007669"/>
    <property type="project" value="InterPro"/>
</dbReference>
<keyword evidence="8" id="KW-0408">Iron</keyword>
<keyword evidence="7" id="KW-0479">Metal-binding</keyword>
<evidence type="ECO:0000256" key="2">
    <source>
        <dbReference type="ARBA" id="ARBA00005065"/>
    </source>
</evidence>
<dbReference type="SUPFAM" id="SSF142754">
    <property type="entry name" value="NadA-like"/>
    <property type="match status" value="1"/>
</dbReference>
<keyword evidence="4" id="KW-0004">4Fe-4S</keyword>
<dbReference type="PANTHER" id="PTHR30573">
    <property type="entry name" value="QUINOLINATE SYNTHETASE A"/>
    <property type="match status" value="1"/>
</dbReference>
<dbReference type="GO" id="GO:0034628">
    <property type="term" value="P:'de novo' NAD+ biosynthetic process from L-aspartate"/>
    <property type="evidence" value="ECO:0007669"/>
    <property type="project" value="TreeGrafter"/>
</dbReference>
<evidence type="ECO:0000256" key="8">
    <source>
        <dbReference type="ARBA" id="ARBA00023004"/>
    </source>
</evidence>
<keyword evidence="5" id="KW-0662">Pyridine nucleotide biosynthesis</keyword>